<proteinExistence type="predicted"/>
<dbReference type="Proteomes" id="UP000677054">
    <property type="component" value="Unassembled WGS sequence"/>
</dbReference>
<protein>
    <submittedName>
        <fullName evidence="2">Uncharacterized protein</fullName>
    </submittedName>
</protein>
<dbReference type="EMBL" id="CAJPEV010001057">
    <property type="protein sequence ID" value="CAG0890430.1"/>
    <property type="molecule type" value="Genomic_DNA"/>
</dbReference>
<sequence length="472" mass="52364">MVAPIIPKLHVLVQIVFMESANDLGMIRKTYFHLFHFFDFLIFSLQQVFWLNPRSSGTIKAGFDLFSGIGQAEAGDIRSCNPALLTAADGSLRFQVKPDLVWYIYVRHSVYSNSSQMALNSAQPQHMAKNNKCMEEENSSKEEMIGMKGKGDSFDFFSDPGKTEAEDRSCNPELSMVIGSLRFIGAAEVDPNGRPRSNNNLKPSPPKPLRKAFYPVSQEHALFGGGSILSQHVLTSRYISPSMMLYSTPGASADNGGGAERSRQQNISQPSSSSMEPIEQSQDIPGLLKKLLYVVQDINKKVAVQGTTLADVQLSVKKMIPPCNELQLPVQFPLDTLSSLEIMEDFLSHPANVNALVQLLKFLMDFIAGGEVNTPSMDLELDMELIQQTETLESHAPKEDCSWTSCNAGIFMLGAVLLLPCYDWHCLAKGSSQPPHYLMNPLDYYVGLLLEIEVCSRPRTSVEWLSRSLLRA</sequence>
<name>A0A7R8XF79_9CRUS</name>
<evidence type="ECO:0000313" key="3">
    <source>
        <dbReference type="Proteomes" id="UP000677054"/>
    </source>
</evidence>
<feature type="region of interest" description="Disordered" evidence="1">
    <location>
        <begin position="249"/>
        <end position="280"/>
    </location>
</feature>
<keyword evidence="3" id="KW-1185">Reference proteome</keyword>
<dbReference type="AlphaFoldDB" id="A0A7R8XF79"/>
<feature type="region of interest" description="Disordered" evidence="1">
    <location>
        <begin position="188"/>
        <end position="210"/>
    </location>
</feature>
<evidence type="ECO:0000256" key="1">
    <source>
        <dbReference type="SAM" id="MobiDB-lite"/>
    </source>
</evidence>
<accession>A0A7R8XF79</accession>
<gene>
    <name evidence="2" type="ORF">DSTB1V02_LOCUS6018</name>
</gene>
<feature type="compositionally biased region" description="Polar residues" evidence="1">
    <location>
        <begin position="264"/>
        <end position="280"/>
    </location>
</feature>
<evidence type="ECO:0000313" key="2">
    <source>
        <dbReference type="EMBL" id="CAD7246161.1"/>
    </source>
</evidence>
<organism evidence="2">
    <name type="scientific">Darwinula stevensoni</name>
    <dbReference type="NCBI Taxonomy" id="69355"/>
    <lineage>
        <taxon>Eukaryota</taxon>
        <taxon>Metazoa</taxon>
        <taxon>Ecdysozoa</taxon>
        <taxon>Arthropoda</taxon>
        <taxon>Crustacea</taxon>
        <taxon>Oligostraca</taxon>
        <taxon>Ostracoda</taxon>
        <taxon>Podocopa</taxon>
        <taxon>Podocopida</taxon>
        <taxon>Darwinulocopina</taxon>
        <taxon>Darwinuloidea</taxon>
        <taxon>Darwinulidae</taxon>
        <taxon>Darwinula</taxon>
    </lineage>
</organism>
<dbReference type="EMBL" id="LR900574">
    <property type="protein sequence ID" value="CAD7246161.1"/>
    <property type="molecule type" value="Genomic_DNA"/>
</dbReference>
<reference evidence="2" key="1">
    <citation type="submission" date="2020-11" db="EMBL/GenBank/DDBJ databases">
        <authorList>
            <person name="Tran Van P."/>
        </authorList>
    </citation>
    <scope>NUCLEOTIDE SEQUENCE</scope>
</reference>